<dbReference type="AlphaFoldDB" id="A0A9X4H7X8"/>
<dbReference type="Proteomes" id="UP001140230">
    <property type="component" value="Unassembled WGS sequence"/>
</dbReference>
<dbReference type="RefSeq" id="WP_273664722.1">
    <property type="nucleotide sequence ID" value="NZ_CP168178.1"/>
</dbReference>
<evidence type="ECO:0000313" key="1">
    <source>
        <dbReference type="EMBL" id="MDC8640675.1"/>
    </source>
</evidence>
<reference evidence="1" key="1">
    <citation type="journal article" date="2022" name="Phytopathology">
        <title>Whole genome sequencing-based tracing of a 2022 introduction and outbreak of Xanthomonas hortorum pv. pelargonii.</title>
        <authorList>
            <person name="Iruegas Bocardo F."/>
            <person name="Weisberg A.J."/>
            <person name="Riutta E.R."/>
            <person name="Kilday K.B."/>
            <person name="Bonkowski J.C."/>
            <person name="Creswell T.C."/>
            <person name="Daughtrey M."/>
            <person name="Rane K.K."/>
            <person name="Grunwald N.J."/>
            <person name="Chang J.H."/>
            <person name="Putnam M."/>
        </authorList>
    </citation>
    <scope>NUCLEOTIDE SEQUENCE</scope>
    <source>
        <strain evidence="1">22-338</strain>
    </source>
</reference>
<dbReference type="EMBL" id="JANWTP010000156">
    <property type="protein sequence ID" value="MDC8640675.1"/>
    <property type="molecule type" value="Genomic_DNA"/>
</dbReference>
<proteinExistence type="predicted"/>
<reference evidence="1" key="2">
    <citation type="submission" date="2022-08" db="EMBL/GenBank/DDBJ databases">
        <authorList>
            <person name="Iruegas-Bocardo F."/>
            <person name="Weisberg A.J."/>
            <person name="Riutta E.R."/>
            <person name="Kilday K."/>
            <person name="Bonkowski J.C."/>
            <person name="Creswell T."/>
            <person name="Daughtrey M.L."/>
            <person name="Rane K."/>
            <person name="Grunwald N.J."/>
            <person name="Chang J.H."/>
            <person name="Putnam M.L."/>
        </authorList>
    </citation>
    <scope>NUCLEOTIDE SEQUENCE</scope>
    <source>
        <strain evidence="1">22-338</strain>
    </source>
</reference>
<sequence length="140" mass="15227">MKPWLKVFTVIGLLISLGGCNAFLATGKIPTASDHLIIPRDLPNQRLFDCAELSISKLSATDSSWSEVTRKDSINGVLESGNFEEKNLAGFRMRIERPQGSSQAKITLKGGGAYFFDLGVDKAMNDFKTLLGSCVASQQQ</sequence>
<name>A0A9X4H7X8_9XANT</name>
<protein>
    <submittedName>
        <fullName evidence="1">Uncharacterized protein</fullName>
    </submittedName>
</protein>
<dbReference type="PROSITE" id="PS51257">
    <property type="entry name" value="PROKAR_LIPOPROTEIN"/>
    <property type="match status" value="1"/>
</dbReference>
<evidence type="ECO:0000313" key="2">
    <source>
        <dbReference type="Proteomes" id="UP001140230"/>
    </source>
</evidence>
<accession>A0A9X4H7X8</accession>
<organism evidence="1 2">
    <name type="scientific">Xanthomonas hortorum pv. hederae</name>
    <dbReference type="NCBI Taxonomy" id="453603"/>
    <lineage>
        <taxon>Bacteria</taxon>
        <taxon>Pseudomonadati</taxon>
        <taxon>Pseudomonadota</taxon>
        <taxon>Gammaproteobacteria</taxon>
        <taxon>Lysobacterales</taxon>
        <taxon>Lysobacteraceae</taxon>
        <taxon>Xanthomonas</taxon>
    </lineage>
</organism>
<gene>
    <name evidence="1" type="ORF">NY667_23500</name>
</gene>
<comment type="caution">
    <text evidence="1">The sequence shown here is derived from an EMBL/GenBank/DDBJ whole genome shotgun (WGS) entry which is preliminary data.</text>
</comment>